<keyword evidence="6" id="KW-1185">Reference proteome</keyword>
<dbReference type="FunFam" id="1.10.238.10:FF:000003">
    <property type="entry name" value="Calmodulin A"/>
    <property type="match status" value="1"/>
</dbReference>
<dbReference type="HOGENOM" id="CLU_1558017_0_0_1"/>
<dbReference type="STRING" id="3641.A0A061EH29"/>
<protein>
    <submittedName>
        <fullName evidence="5">Calcium-binding EF-hand family protein</fullName>
    </submittedName>
</protein>
<sequence length="172" mass="19035">MSYSGSIRAISGFNSFSANKAVGSHQHFYRRSVLNARPPLSKDNLISYYNLSLKPKTLPLPLALISFNKTSPKTINKFTLTATYHSKKEMADDAEKAERDRIFKRFDANGDGKISAAELGDALKTLGSVTGDEITRMMAEIDTDGDGYISYQEFTDFASANRGLMKDVAKIF</sequence>
<keyword evidence="2" id="KW-0677">Repeat</keyword>
<dbReference type="PANTHER" id="PTHR10891">
    <property type="entry name" value="EF-HAND CALCIUM-BINDING DOMAIN CONTAINING PROTEIN"/>
    <property type="match status" value="1"/>
</dbReference>
<dbReference type="PROSITE" id="PS00018">
    <property type="entry name" value="EF_HAND_1"/>
    <property type="match status" value="2"/>
</dbReference>
<dbReference type="Pfam" id="PF13499">
    <property type="entry name" value="EF-hand_7"/>
    <property type="match status" value="1"/>
</dbReference>
<evidence type="ECO:0000256" key="3">
    <source>
        <dbReference type="ARBA" id="ARBA00022837"/>
    </source>
</evidence>
<dbReference type="Gene3D" id="1.10.238.10">
    <property type="entry name" value="EF-hand"/>
    <property type="match status" value="1"/>
</dbReference>
<evidence type="ECO:0000256" key="2">
    <source>
        <dbReference type="ARBA" id="ARBA00022737"/>
    </source>
</evidence>
<feature type="domain" description="EF-hand" evidence="4">
    <location>
        <begin position="94"/>
        <end position="129"/>
    </location>
</feature>
<dbReference type="PROSITE" id="PS50222">
    <property type="entry name" value="EF_HAND_2"/>
    <property type="match status" value="2"/>
</dbReference>
<evidence type="ECO:0000256" key="1">
    <source>
        <dbReference type="ARBA" id="ARBA00022723"/>
    </source>
</evidence>
<evidence type="ECO:0000313" key="5">
    <source>
        <dbReference type="EMBL" id="EOY03973.1"/>
    </source>
</evidence>
<evidence type="ECO:0000313" key="6">
    <source>
        <dbReference type="Proteomes" id="UP000026915"/>
    </source>
</evidence>
<dbReference type="InterPro" id="IPR018247">
    <property type="entry name" value="EF_Hand_1_Ca_BS"/>
</dbReference>
<accession>A0A061EH29</accession>
<dbReference type="AlphaFoldDB" id="A0A061EH29"/>
<dbReference type="InParanoid" id="A0A061EH29"/>
<dbReference type="InterPro" id="IPR011992">
    <property type="entry name" value="EF-hand-dom_pair"/>
</dbReference>
<gene>
    <name evidence="5" type="ORF">TCM_019206</name>
</gene>
<evidence type="ECO:0000259" key="4">
    <source>
        <dbReference type="PROSITE" id="PS50222"/>
    </source>
</evidence>
<dbReference type="SMART" id="SM00054">
    <property type="entry name" value="EFh"/>
    <property type="match status" value="2"/>
</dbReference>
<organism evidence="5 6">
    <name type="scientific">Theobroma cacao</name>
    <name type="common">Cacao</name>
    <name type="synonym">Cocoa</name>
    <dbReference type="NCBI Taxonomy" id="3641"/>
    <lineage>
        <taxon>Eukaryota</taxon>
        <taxon>Viridiplantae</taxon>
        <taxon>Streptophyta</taxon>
        <taxon>Embryophyta</taxon>
        <taxon>Tracheophyta</taxon>
        <taxon>Spermatophyta</taxon>
        <taxon>Magnoliopsida</taxon>
        <taxon>eudicotyledons</taxon>
        <taxon>Gunneridae</taxon>
        <taxon>Pentapetalae</taxon>
        <taxon>rosids</taxon>
        <taxon>malvids</taxon>
        <taxon>Malvales</taxon>
        <taxon>Malvaceae</taxon>
        <taxon>Byttnerioideae</taxon>
        <taxon>Theobroma</taxon>
    </lineage>
</organism>
<dbReference type="CDD" id="cd00051">
    <property type="entry name" value="EFh"/>
    <property type="match status" value="1"/>
</dbReference>
<name>A0A061EH29_THECC</name>
<dbReference type="Gramene" id="EOY03973">
    <property type="protein sequence ID" value="EOY03973"/>
    <property type="gene ID" value="TCM_019206"/>
</dbReference>
<dbReference type="eggNOG" id="KOG0027">
    <property type="taxonomic scope" value="Eukaryota"/>
</dbReference>
<keyword evidence="3" id="KW-0106">Calcium</keyword>
<dbReference type="SUPFAM" id="SSF47473">
    <property type="entry name" value="EF-hand"/>
    <property type="match status" value="1"/>
</dbReference>
<feature type="domain" description="EF-hand" evidence="4">
    <location>
        <begin position="132"/>
        <end position="164"/>
    </location>
</feature>
<dbReference type="InterPro" id="IPR039647">
    <property type="entry name" value="EF_hand_pair_protein_CML-like"/>
</dbReference>
<proteinExistence type="predicted"/>
<reference evidence="5 6" key="1">
    <citation type="journal article" date="2013" name="Genome Biol.">
        <title>The genome sequence of the most widely cultivated cacao type and its use to identify candidate genes regulating pod color.</title>
        <authorList>
            <person name="Motamayor J.C."/>
            <person name="Mockaitis K."/>
            <person name="Schmutz J."/>
            <person name="Haiminen N."/>
            <person name="Iii D.L."/>
            <person name="Cornejo O."/>
            <person name="Findley S.D."/>
            <person name="Zheng P."/>
            <person name="Utro F."/>
            <person name="Royaert S."/>
            <person name="Saski C."/>
            <person name="Jenkins J."/>
            <person name="Podicheti R."/>
            <person name="Zhao M."/>
            <person name="Scheffler B.E."/>
            <person name="Stack J.C."/>
            <person name="Feltus F.A."/>
            <person name="Mustiga G.M."/>
            <person name="Amores F."/>
            <person name="Phillips W."/>
            <person name="Marelli J.P."/>
            <person name="May G.D."/>
            <person name="Shapiro H."/>
            <person name="Ma J."/>
            <person name="Bustamante C.D."/>
            <person name="Schnell R.J."/>
            <person name="Main D."/>
            <person name="Gilbert D."/>
            <person name="Parida L."/>
            <person name="Kuhn D.N."/>
        </authorList>
    </citation>
    <scope>NUCLEOTIDE SEQUENCE [LARGE SCALE GENOMIC DNA]</scope>
    <source>
        <strain evidence="6">cv. Matina 1-6</strain>
    </source>
</reference>
<dbReference type="GO" id="GO:0005509">
    <property type="term" value="F:calcium ion binding"/>
    <property type="evidence" value="ECO:0007669"/>
    <property type="project" value="InterPro"/>
</dbReference>
<dbReference type="EMBL" id="CM001882">
    <property type="protein sequence ID" value="EOY03973.1"/>
    <property type="molecule type" value="Genomic_DNA"/>
</dbReference>
<dbReference type="InterPro" id="IPR002048">
    <property type="entry name" value="EF_hand_dom"/>
</dbReference>
<dbReference type="Proteomes" id="UP000026915">
    <property type="component" value="Chromosome 4"/>
</dbReference>
<keyword evidence="1" id="KW-0479">Metal-binding</keyword>